<protein>
    <recommendedName>
        <fullName evidence="2">F5/8 type C domain-containing protein</fullName>
    </recommendedName>
</protein>
<feature type="signal peptide" evidence="1">
    <location>
        <begin position="1"/>
        <end position="19"/>
    </location>
</feature>
<evidence type="ECO:0000313" key="3">
    <source>
        <dbReference type="EMBL" id="WAR27252.1"/>
    </source>
</evidence>
<keyword evidence="4" id="KW-1185">Reference proteome</keyword>
<dbReference type="PANTHER" id="PTHR24543:SF325">
    <property type="entry name" value="F5_8 TYPE C DOMAIN-CONTAINING PROTEIN"/>
    <property type="match status" value="1"/>
</dbReference>
<dbReference type="Proteomes" id="UP001164746">
    <property type="component" value="Chromosome 15"/>
</dbReference>
<dbReference type="PROSITE" id="PS50022">
    <property type="entry name" value="FA58C_3"/>
    <property type="match status" value="1"/>
</dbReference>
<dbReference type="InterPro" id="IPR000421">
    <property type="entry name" value="FA58C"/>
</dbReference>
<dbReference type="EMBL" id="CP111026">
    <property type="protein sequence ID" value="WAR27252.1"/>
    <property type="molecule type" value="Genomic_DNA"/>
</dbReference>
<keyword evidence="1" id="KW-0732">Signal</keyword>
<organism evidence="3 4">
    <name type="scientific">Mya arenaria</name>
    <name type="common">Soft-shell clam</name>
    <dbReference type="NCBI Taxonomy" id="6604"/>
    <lineage>
        <taxon>Eukaryota</taxon>
        <taxon>Metazoa</taxon>
        <taxon>Spiralia</taxon>
        <taxon>Lophotrochozoa</taxon>
        <taxon>Mollusca</taxon>
        <taxon>Bivalvia</taxon>
        <taxon>Autobranchia</taxon>
        <taxon>Heteroconchia</taxon>
        <taxon>Euheterodonta</taxon>
        <taxon>Imparidentia</taxon>
        <taxon>Neoheterodontei</taxon>
        <taxon>Myida</taxon>
        <taxon>Myoidea</taxon>
        <taxon>Myidae</taxon>
        <taxon>Mya</taxon>
    </lineage>
</organism>
<evidence type="ECO:0000256" key="1">
    <source>
        <dbReference type="SAM" id="SignalP"/>
    </source>
</evidence>
<dbReference type="SUPFAM" id="SSF49785">
    <property type="entry name" value="Galactose-binding domain-like"/>
    <property type="match status" value="1"/>
</dbReference>
<feature type="domain" description="F5/8 type C" evidence="2">
    <location>
        <begin position="240"/>
        <end position="310"/>
    </location>
</feature>
<proteinExistence type="predicted"/>
<reference evidence="3" key="1">
    <citation type="submission" date="2022-11" db="EMBL/GenBank/DDBJ databases">
        <title>Centuries of genome instability and evolution in soft-shell clam transmissible cancer (bioRxiv).</title>
        <authorList>
            <person name="Hart S.F.M."/>
            <person name="Yonemitsu M.A."/>
            <person name="Giersch R.M."/>
            <person name="Beal B.F."/>
            <person name="Arriagada G."/>
            <person name="Davis B.W."/>
            <person name="Ostrander E.A."/>
            <person name="Goff S.P."/>
            <person name="Metzger M.J."/>
        </authorList>
    </citation>
    <scope>NUCLEOTIDE SEQUENCE</scope>
    <source>
        <strain evidence="3">MELC-2E11</strain>
        <tissue evidence="3">Siphon/mantle</tissue>
    </source>
</reference>
<name>A0ABY7G1S7_MYAAR</name>
<dbReference type="InterPro" id="IPR008979">
    <property type="entry name" value="Galactose-bd-like_sf"/>
</dbReference>
<dbReference type="PANTHER" id="PTHR24543">
    <property type="entry name" value="MULTICOPPER OXIDASE-RELATED"/>
    <property type="match status" value="1"/>
</dbReference>
<feature type="chain" id="PRO_5045268585" description="F5/8 type C domain-containing protein" evidence="1">
    <location>
        <begin position="20"/>
        <end position="313"/>
    </location>
</feature>
<sequence length="313" mass="33282">MDAPSGWIIFACSIAFASASFFEVRYPSVVVSAETGGNLTIAAGPNGGNIYMTPGDRGTVFIGRTDMLKLFQIVNSQPPVWGQKAPYGTLGTFLGGQAVSLQLTAMISGALPPGVFLDRASGLLNGTAPDVDATYEFGIRNMRQFTGGDNVMLLFQSVISAAQVLAKMEARARTTWGPSRARAGQDMAAKPCASESVGVANNLKTIPDAQMAGHYSFGGSDHKAYEVATQGYSATFNLLTFQLQCSLNGNTFSDVNGLNGTAAVFDGSGTSFNTVTKQTLPVPDLCRYIRFVPKTWTNSHPGFRVEIYACEDF</sequence>
<gene>
    <name evidence="3" type="ORF">MAR_012956</name>
</gene>
<evidence type="ECO:0000313" key="4">
    <source>
        <dbReference type="Proteomes" id="UP001164746"/>
    </source>
</evidence>
<evidence type="ECO:0000259" key="2">
    <source>
        <dbReference type="PROSITE" id="PS50022"/>
    </source>
</evidence>
<dbReference type="Gene3D" id="2.60.120.260">
    <property type="entry name" value="Galactose-binding domain-like"/>
    <property type="match status" value="1"/>
</dbReference>
<accession>A0ABY7G1S7</accession>